<reference evidence="1" key="3">
    <citation type="submission" date="2015-04" db="UniProtKB">
        <authorList>
            <consortium name="EnsemblPlants"/>
        </authorList>
    </citation>
    <scope>IDENTIFICATION</scope>
</reference>
<proteinExistence type="predicted"/>
<keyword evidence="2" id="KW-1185">Reference proteome</keyword>
<organism evidence="1 2">
    <name type="scientific">Leersia perrieri</name>
    <dbReference type="NCBI Taxonomy" id="77586"/>
    <lineage>
        <taxon>Eukaryota</taxon>
        <taxon>Viridiplantae</taxon>
        <taxon>Streptophyta</taxon>
        <taxon>Embryophyta</taxon>
        <taxon>Tracheophyta</taxon>
        <taxon>Spermatophyta</taxon>
        <taxon>Magnoliopsida</taxon>
        <taxon>Liliopsida</taxon>
        <taxon>Poales</taxon>
        <taxon>Poaceae</taxon>
        <taxon>BOP clade</taxon>
        <taxon>Oryzoideae</taxon>
        <taxon>Oryzeae</taxon>
        <taxon>Oryzinae</taxon>
        <taxon>Leersia</taxon>
    </lineage>
</organism>
<dbReference type="Proteomes" id="UP000032180">
    <property type="component" value="Chromosome 12"/>
</dbReference>
<dbReference type="eggNOG" id="ENOG502R7PA">
    <property type="taxonomic scope" value="Eukaryota"/>
</dbReference>
<reference evidence="1 2" key="1">
    <citation type="submission" date="2012-08" db="EMBL/GenBank/DDBJ databases">
        <title>Oryza genome evolution.</title>
        <authorList>
            <person name="Wing R.A."/>
        </authorList>
    </citation>
    <scope>NUCLEOTIDE SEQUENCE</scope>
</reference>
<name>A0A0D9XZ27_9ORYZ</name>
<protein>
    <submittedName>
        <fullName evidence="1">Uncharacterized protein</fullName>
    </submittedName>
</protein>
<dbReference type="EnsemblPlants" id="LPERR12G09190.1">
    <property type="protein sequence ID" value="LPERR12G09190.1"/>
    <property type="gene ID" value="LPERR12G09190"/>
</dbReference>
<dbReference type="AlphaFoldDB" id="A0A0D9XZ27"/>
<accession>A0A0D9XZ27</accession>
<dbReference type="Gramene" id="LPERR12G09190.1">
    <property type="protein sequence ID" value="LPERR12G09190.1"/>
    <property type="gene ID" value="LPERR12G09190"/>
</dbReference>
<sequence>MSKKQAILKSIWSPFTAVFRTKFSPATPSNLVVLKSSGEITGDSHDDAIVTKKSRSSLEDLLKIEASTNPPEENNSSSEESALQLVVSFPNNGSTIACCPPPPPAAAGGGGAVVVRPTMRTVRVNRLVVLVPAALRARSRAGKTMDAGMQTKRGGSYWRIGGRGGAGGERSELFYQRPIPLGRRCRVQHLEEGAYVM</sequence>
<evidence type="ECO:0000313" key="1">
    <source>
        <dbReference type="EnsemblPlants" id="LPERR12G09190.1"/>
    </source>
</evidence>
<evidence type="ECO:0000313" key="2">
    <source>
        <dbReference type="Proteomes" id="UP000032180"/>
    </source>
</evidence>
<dbReference type="HOGENOM" id="CLU_098433_0_0_1"/>
<reference evidence="2" key="2">
    <citation type="submission" date="2013-12" db="EMBL/GenBank/DDBJ databases">
        <authorList>
            <person name="Yu Y."/>
            <person name="Lee S."/>
            <person name="de Baynast K."/>
            <person name="Wissotski M."/>
            <person name="Liu L."/>
            <person name="Talag J."/>
            <person name="Goicoechea J."/>
            <person name="Angelova A."/>
            <person name="Jetty R."/>
            <person name="Kudrna D."/>
            <person name="Golser W."/>
            <person name="Rivera L."/>
            <person name="Zhang J."/>
            <person name="Wing R."/>
        </authorList>
    </citation>
    <scope>NUCLEOTIDE SEQUENCE</scope>
</reference>